<dbReference type="Proteomes" id="UP001152604">
    <property type="component" value="Unassembled WGS sequence"/>
</dbReference>
<dbReference type="EMBL" id="CAKXZS010000011">
    <property type="protein sequence ID" value="CAH2397877.1"/>
    <property type="molecule type" value="Genomic_DNA"/>
</dbReference>
<comment type="caution">
    <text evidence="1">The sequence shown here is derived from an EMBL/GenBank/DDBJ whole genome shotgun (WGS) entry which is preliminary data.</text>
</comment>
<gene>
    <name evidence="1" type="ORF">MES4922_190462</name>
</gene>
<evidence type="ECO:0000313" key="1">
    <source>
        <dbReference type="EMBL" id="CAH2397877.1"/>
    </source>
</evidence>
<reference evidence="1" key="1">
    <citation type="submission" date="2022-03" db="EMBL/GenBank/DDBJ databases">
        <authorList>
            <person name="Brunel B."/>
        </authorList>
    </citation>
    <scope>NUCLEOTIDE SEQUENCE</scope>
    <source>
        <strain evidence="1">STM4922sample</strain>
    </source>
</reference>
<accession>A0ABM9DMW3</accession>
<name>A0ABM9DMW3_9HYPH</name>
<proteinExistence type="predicted"/>
<protein>
    <submittedName>
        <fullName evidence="1">Uncharacterized protein</fullName>
    </submittedName>
</protein>
<sequence length="54" mass="5890">MTVDDPFKRSTLGSGIFCKDPRAALIWLENAFGSSRAWWSATLTAGSSIPRCGR</sequence>
<organism evidence="1 2">
    <name type="scientific">Mesorhizobium ventifaucium</name>
    <dbReference type="NCBI Taxonomy" id="666020"/>
    <lineage>
        <taxon>Bacteria</taxon>
        <taxon>Pseudomonadati</taxon>
        <taxon>Pseudomonadota</taxon>
        <taxon>Alphaproteobacteria</taxon>
        <taxon>Hyphomicrobiales</taxon>
        <taxon>Phyllobacteriaceae</taxon>
        <taxon>Mesorhizobium</taxon>
    </lineage>
</organism>
<evidence type="ECO:0000313" key="2">
    <source>
        <dbReference type="Proteomes" id="UP001152604"/>
    </source>
</evidence>
<keyword evidence="2" id="KW-1185">Reference proteome</keyword>